<feature type="region of interest" description="Disordered" evidence="4">
    <location>
        <begin position="480"/>
        <end position="500"/>
    </location>
</feature>
<keyword evidence="2" id="KW-0378">Hydrolase</keyword>
<dbReference type="GO" id="GO:0016485">
    <property type="term" value="P:protein processing"/>
    <property type="evidence" value="ECO:0007669"/>
    <property type="project" value="TreeGrafter"/>
</dbReference>
<feature type="signal peptide" evidence="5">
    <location>
        <begin position="1"/>
        <end position="27"/>
    </location>
</feature>
<evidence type="ECO:0000256" key="4">
    <source>
        <dbReference type="SAM" id="MobiDB-lite"/>
    </source>
</evidence>
<sequence>MRKTVLQLGRLVACTSLLFGALTSGYAQQSKSTNQKFKAALELRELVNKSTTASRTATVGGVQKADMLQVKGTYVVIEAVSNETDGRGLLQQLQKLGLKNGSSYGRMVSGLFPIGKISQLEGIEPLRYAVPSYEPIHNVGLTTSQGDVSLGADKVRTTLAVTGVGSKVGVLSDSYGAIAGGPAAGVASGDLPNDVQVLEDAPGFSDEGRAMAEIVHDVAPGAKIAFNTAFLGQASFANGIQRLADNGCNIIVDDVYYFAEPFFQDGIIAQSVDRVVDRNVSYFSAAGNSARRSYESGFRNSGQAVVVGGVNYGVAHDFGGGDIRQTITIPANGQLRLSLQWADPFFSVSGGAGAQTDLDILVFFNGALAFSSRNNNIGADPYEFIGLNAGTAAATGELVIVKRAGPDPELMKYIEFGNSTIVEYNTNGSTVVGHNNAAKTISVGASPWYNTPQFNTNITRPVVESFSSLGGTPVFITTTGVNTGNDPSKIRRNPSVVGPDGGNNTFFGSDTSLDTDVFPNFFGTSAAAPHVAAVAALMQQAAGNTLTPQRVKDALTSTALDMDDPFTVGVFDTGYDFRTGFGFVRAEQAIAAVANPCLNDVTPPTILAAGFIVALDANGVRTIEAADVDYGSTDNCGVASMTLDKTRFTCANIGPNQVTLTVRDNAGNVATQAVTVLVVDNTAPTILAAGFQTQLQNGTRTIQAADIDYGSTDNCGIASVSISPSTFTCANVGPNPVTITVRDNSGNVATQTVTVIIQADATCTSSIASNAASGASLSNENQLQAYPNPVTDQATVSFRPTQTGTAQVKVYNQLGVLVATLYDGQVEASRLYSATLNGQPLAAGVYNCQLITNGKVTNQRLLVSK</sequence>
<dbReference type="InterPro" id="IPR013783">
    <property type="entry name" value="Ig-like_fold"/>
</dbReference>
<name>A0A939JD19_9BACT</name>
<evidence type="ECO:0000256" key="5">
    <source>
        <dbReference type="SAM" id="SignalP"/>
    </source>
</evidence>
<proteinExistence type="predicted"/>
<dbReference type="InterPro" id="IPR034075">
    <property type="entry name" value="Glr3161-like_dom"/>
</dbReference>
<dbReference type="Pfam" id="PF18962">
    <property type="entry name" value="Por_Secre_tail"/>
    <property type="match status" value="1"/>
</dbReference>
<protein>
    <submittedName>
        <fullName evidence="8">S8 family serine peptidase</fullName>
    </submittedName>
</protein>
<dbReference type="Proteomes" id="UP000664144">
    <property type="component" value="Unassembled WGS sequence"/>
</dbReference>
<reference evidence="8" key="1">
    <citation type="submission" date="2021-03" db="EMBL/GenBank/DDBJ databases">
        <authorList>
            <person name="Kim M.K."/>
        </authorList>
    </citation>
    <scope>NUCLEOTIDE SEQUENCE</scope>
    <source>
        <strain evidence="8">BT186</strain>
    </source>
</reference>
<comment type="caution">
    <text evidence="8">The sequence shown here is derived from an EMBL/GenBank/DDBJ whole genome shotgun (WGS) entry which is preliminary data.</text>
</comment>
<keyword evidence="9" id="KW-1185">Reference proteome</keyword>
<dbReference type="NCBIfam" id="TIGR04183">
    <property type="entry name" value="Por_Secre_tail"/>
    <property type="match status" value="1"/>
</dbReference>
<dbReference type="GO" id="GO:0004252">
    <property type="term" value="F:serine-type endopeptidase activity"/>
    <property type="evidence" value="ECO:0007669"/>
    <property type="project" value="InterPro"/>
</dbReference>
<dbReference type="RefSeq" id="WP_206983676.1">
    <property type="nucleotide sequence ID" value="NZ_JAFLQZ010000004.1"/>
</dbReference>
<dbReference type="EMBL" id="JAFLQZ010000004">
    <property type="protein sequence ID" value="MBO0357882.1"/>
    <property type="molecule type" value="Genomic_DNA"/>
</dbReference>
<dbReference type="PANTHER" id="PTHR42884">
    <property type="entry name" value="PROPROTEIN CONVERTASE SUBTILISIN/KEXIN-RELATED"/>
    <property type="match status" value="1"/>
</dbReference>
<evidence type="ECO:0000313" key="8">
    <source>
        <dbReference type="EMBL" id="MBO0357882.1"/>
    </source>
</evidence>
<evidence type="ECO:0000259" key="7">
    <source>
        <dbReference type="Pfam" id="PF18962"/>
    </source>
</evidence>
<keyword evidence="1" id="KW-0645">Protease</keyword>
<evidence type="ECO:0000259" key="6">
    <source>
        <dbReference type="Pfam" id="PF00082"/>
    </source>
</evidence>
<feature type="domain" description="Peptidase S8/S53" evidence="6">
    <location>
        <begin position="215"/>
        <end position="582"/>
    </location>
</feature>
<keyword evidence="5" id="KW-0732">Signal</keyword>
<accession>A0A939JD19</accession>
<feature type="domain" description="Secretion system C-terminal sorting" evidence="7">
    <location>
        <begin position="786"/>
        <end position="862"/>
    </location>
</feature>
<dbReference type="InterPro" id="IPR023828">
    <property type="entry name" value="Peptidase_S8_Ser-AS"/>
</dbReference>
<evidence type="ECO:0000256" key="3">
    <source>
        <dbReference type="ARBA" id="ARBA00022825"/>
    </source>
</evidence>
<organism evidence="8 9">
    <name type="scientific">Hymenobacter telluris</name>
    <dbReference type="NCBI Taxonomy" id="2816474"/>
    <lineage>
        <taxon>Bacteria</taxon>
        <taxon>Pseudomonadati</taxon>
        <taxon>Bacteroidota</taxon>
        <taxon>Cytophagia</taxon>
        <taxon>Cytophagales</taxon>
        <taxon>Hymenobacteraceae</taxon>
        <taxon>Hymenobacter</taxon>
    </lineage>
</organism>
<dbReference type="Gene3D" id="2.60.40.10">
    <property type="entry name" value="Immunoglobulins"/>
    <property type="match status" value="1"/>
</dbReference>
<evidence type="ECO:0000256" key="2">
    <source>
        <dbReference type="ARBA" id="ARBA00022801"/>
    </source>
</evidence>
<dbReference type="PANTHER" id="PTHR42884:SF14">
    <property type="entry name" value="NEUROENDOCRINE CONVERTASE 1"/>
    <property type="match status" value="1"/>
</dbReference>
<dbReference type="Pfam" id="PF00082">
    <property type="entry name" value="Peptidase_S8"/>
    <property type="match status" value="1"/>
</dbReference>
<dbReference type="InterPro" id="IPR026444">
    <property type="entry name" value="Secre_tail"/>
</dbReference>
<dbReference type="PROSITE" id="PS00138">
    <property type="entry name" value="SUBTILASE_SER"/>
    <property type="match status" value="1"/>
</dbReference>
<dbReference type="AlphaFoldDB" id="A0A939JD19"/>
<dbReference type="InterPro" id="IPR000209">
    <property type="entry name" value="Peptidase_S8/S53_dom"/>
</dbReference>
<dbReference type="Gene3D" id="3.40.50.200">
    <property type="entry name" value="Peptidase S8/S53 domain"/>
    <property type="match status" value="2"/>
</dbReference>
<evidence type="ECO:0000256" key="1">
    <source>
        <dbReference type="ARBA" id="ARBA00022670"/>
    </source>
</evidence>
<keyword evidence="3" id="KW-0720">Serine protease</keyword>
<gene>
    <name evidence="8" type="ORF">J0X19_07995</name>
</gene>
<evidence type="ECO:0000313" key="9">
    <source>
        <dbReference type="Proteomes" id="UP000664144"/>
    </source>
</evidence>
<dbReference type="InterPro" id="IPR036852">
    <property type="entry name" value="Peptidase_S8/S53_dom_sf"/>
</dbReference>
<feature type="chain" id="PRO_5037427803" evidence="5">
    <location>
        <begin position="28"/>
        <end position="865"/>
    </location>
</feature>
<dbReference type="GO" id="GO:0016020">
    <property type="term" value="C:membrane"/>
    <property type="evidence" value="ECO:0007669"/>
    <property type="project" value="TreeGrafter"/>
</dbReference>
<dbReference type="CDD" id="cd05562">
    <property type="entry name" value="Peptidases_S53_like"/>
    <property type="match status" value="1"/>
</dbReference>
<dbReference type="SUPFAM" id="SSF52743">
    <property type="entry name" value="Subtilisin-like"/>
    <property type="match status" value="1"/>
</dbReference>